<dbReference type="AlphaFoldDB" id="A0A8J3BKD8"/>
<dbReference type="InterPro" id="IPR046357">
    <property type="entry name" value="PPIase_dom_sf"/>
</dbReference>
<dbReference type="SUPFAM" id="SSF54534">
    <property type="entry name" value="FKBP-like"/>
    <property type="match status" value="2"/>
</dbReference>
<dbReference type="PROSITE" id="PS01096">
    <property type="entry name" value="PPIC_PPIASE_1"/>
    <property type="match status" value="1"/>
</dbReference>
<keyword evidence="4" id="KW-1185">Reference proteome</keyword>
<dbReference type="PANTHER" id="PTHR47245:SF2">
    <property type="entry name" value="PEPTIDYL-PROLYL CIS-TRANS ISOMERASE HP_0175-RELATED"/>
    <property type="match status" value="1"/>
</dbReference>
<dbReference type="InterPro" id="IPR027304">
    <property type="entry name" value="Trigger_fact/SurA_dom_sf"/>
</dbReference>
<comment type="caution">
    <text evidence="3">The sequence shown here is derived from an EMBL/GenBank/DDBJ whole genome shotgun (WGS) entry which is preliminary data.</text>
</comment>
<dbReference type="SUPFAM" id="SSF109998">
    <property type="entry name" value="Triger factor/SurA peptide-binding domain-like"/>
    <property type="match status" value="1"/>
</dbReference>
<evidence type="ECO:0000313" key="4">
    <source>
        <dbReference type="Proteomes" id="UP000612329"/>
    </source>
</evidence>
<reference evidence="3" key="1">
    <citation type="journal article" date="2014" name="Int. J. Syst. Evol. Microbiol.">
        <title>Complete genome sequence of Corynebacterium casei LMG S-19264T (=DSM 44701T), isolated from a smear-ripened cheese.</title>
        <authorList>
            <consortium name="US DOE Joint Genome Institute (JGI-PGF)"/>
            <person name="Walter F."/>
            <person name="Albersmeier A."/>
            <person name="Kalinowski J."/>
            <person name="Ruckert C."/>
        </authorList>
    </citation>
    <scope>NUCLEOTIDE SEQUENCE</scope>
    <source>
        <strain evidence="3">JCM 12862</strain>
    </source>
</reference>
<feature type="domain" description="PpiC" evidence="2">
    <location>
        <begin position="226"/>
        <end position="328"/>
    </location>
</feature>
<evidence type="ECO:0000313" key="3">
    <source>
        <dbReference type="EMBL" id="GGK17033.1"/>
    </source>
</evidence>
<dbReference type="RefSeq" id="WP_188650496.1">
    <property type="nucleotide sequence ID" value="NZ_BMNR01000002.1"/>
</dbReference>
<sequence>MTLRHVTLLAAVLLFSKVQSQSNSKDVLFTIDDEPVYASEFIRVYNKNLDLVQDESQKNIDEYLTLFTNYKLKLKEAESLGLQNKTSYKRELDSYKKQLAQNFVTDTTITESLVKEAYDRILNEVKVSHILVRLPENASPQDTLVAYNNIMKLRDRAIKEGFDKVRKEVHNGQTIFGEDLGYFSAFRMVYPFESAAYNAKVGEISMPFRTRFGYHILKVYEKRKSRGEVTVAHIMVANKQGDSISNAAETRINDIYKKLQQGEDFEALAKQFSEDPSSANKGGMLSPFSAGQLSSQVFEEAAFGLKNIGDISKPVQSKFGWHIIKLYDKKPVQPFLDMKPELEMKVKRDDRSHLIDDALFDKLKLKYHITDKQPVLDYFESILNDDYFKRTWKLPNNFEKKQPLVTIGEKQLTFQDFGDYLVDSQRTGQAKSSFKDLISKLYHDFLFQNLMQYQEDHLEFENKDFANIVNEYRDGLLLFDLMDSTIWNASKTDTTEIENYYKAHKDAYVWPDRIDAVVASSTDQDVLKSVAKLLQKGTDLDTIKAKFNTNGKVQVIFTMSVMDAQNQALPPHFKFKKGISKIYKHNDSYVIVQVKDIFPSTLKSFDEAKGAIISDYQTYKENKWIDDLRHKYNVSINQQVLDKVRSELNNKN</sequence>
<organism evidence="3 4">
    <name type="scientific">Yeosuana aromativorans</name>
    <dbReference type="NCBI Taxonomy" id="288019"/>
    <lineage>
        <taxon>Bacteria</taxon>
        <taxon>Pseudomonadati</taxon>
        <taxon>Bacteroidota</taxon>
        <taxon>Flavobacteriia</taxon>
        <taxon>Flavobacteriales</taxon>
        <taxon>Flavobacteriaceae</taxon>
        <taxon>Yeosuana</taxon>
    </lineage>
</organism>
<dbReference type="InterPro" id="IPR000297">
    <property type="entry name" value="PPIase_PpiC"/>
</dbReference>
<dbReference type="EMBL" id="BMNR01000002">
    <property type="protein sequence ID" value="GGK17033.1"/>
    <property type="molecule type" value="Genomic_DNA"/>
</dbReference>
<dbReference type="Gene3D" id="3.10.50.40">
    <property type="match status" value="2"/>
</dbReference>
<gene>
    <name evidence="3" type="ORF">GCM10007962_09100</name>
</gene>
<keyword evidence="1" id="KW-0697">Rotamase</keyword>
<evidence type="ECO:0000256" key="1">
    <source>
        <dbReference type="PROSITE-ProRule" id="PRU00278"/>
    </source>
</evidence>
<dbReference type="PROSITE" id="PS50198">
    <property type="entry name" value="PPIC_PPIASE_2"/>
    <property type="match status" value="2"/>
</dbReference>
<dbReference type="Pfam" id="PF13145">
    <property type="entry name" value="Rotamase_2"/>
    <property type="match status" value="1"/>
</dbReference>
<proteinExistence type="predicted"/>
<evidence type="ECO:0000259" key="2">
    <source>
        <dbReference type="PROSITE" id="PS50198"/>
    </source>
</evidence>
<dbReference type="GO" id="GO:0003755">
    <property type="term" value="F:peptidyl-prolyl cis-trans isomerase activity"/>
    <property type="evidence" value="ECO:0007669"/>
    <property type="project" value="UniProtKB-KW"/>
</dbReference>
<name>A0A8J3BKD8_9FLAO</name>
<dbReference type="PANTHER" id="PTHR47245">
    <property type="entry name" value="PEPTIDYLPROLYL ISOMERASE"/>
    <property type="match status" value="1"/>
</dbReference>
<dbReference type="InterPro" id="IPR023058">
    <property type="entry name" value="PPIase_PpiC_CS"/>
</dbReference>
<protein>
    <submittedName>
        <fullName evidence="3">Peptidyl-prolyl cis-trans isomerase</fullName>
    </submittedName>
</protein>
<reference evidence="3" key="2">
    <citation type="submission" date="2020-09" db="EMBL/GenBank/DDBJ databases">
        <authorList>
            <person name="Sun Q."/>
            <person name="Ohkuma M."/>
        </authorList>
    </citation>
    <scope>NUCLEOTIDE SEQUENCE</scope>
    <source>
        <strain evidence="3">JCM 12862</strain>
    </source>
</reference>
<dbReference type="Proteomes" id="UP000612329">
    <property type="component" value="Unassembled WGS sequence"/>
</dbReference>
<feature type="domain" description="PpiC" evidence="2">
    <location>
        <begin position="122"/>
        <end position="221"/>
    </location>
</feature>
<dbReference type="InterPro" id="IPR050245">
    <property type="entry name" value="PrsA_foldase"/>
</dbReference>
<keyword evidence="1 3" id="KW-0413">Isomerase</keyword>
<accession>A0A8J3BKD8</accession>
<dbReference type="Pfam" id="PF00639">
    <property type="entry name" value="Rotamase"/>
    <property type="match status" value="2"/>
</dbReference>